<gene>
    <name evidence="1" type="ORF">AB1Y20_018382</name>
</gene>
<reference evidence="1 2" key="1">
    <citation type="journal article" date="2024" name="Science">
        <title>Giant polyketide synthase enzymes in the biosynthesis of giant marine polyether toxins.</title>
        <authorList>
            <person name="Fallon T.R."/>
            <person name="Shende V.V."/>
            <person name="Wierzbicki I.H."/>
            <person name="Pendleton A.L."/>
            <person name="Watervoot N.F."/>
            <person name="Auber R.P."/>
            <person name="Gonzalez D.J."/>
            <person name="Wisecaver J.H."/>
            <person name="Moore B.S."/>
        </authorList>
    </citation>
    <scope>NUCLEOTIDE SEQUENCE [LARGE SCALE GENOMIC DNA]</scope>
    <source>
        <strain evidence="1 2">12B1</strain>
    </source>
</reference>
<protein>
    <submittedName>
        <fullName evidence="1">Uncharacterized protein</fullName>
    </submittedName>
</protein>
<dbReference type="EMBL" id="JBGBPQ010000006">
    <property type="protein sequence ID" value="KAL1523442.1"/>
    <property type="molecule type" value="Genomic_DNA"/>
</dbReference>
<evidence type="ECO:0000313" key="2">
    <source>
        <dbReference type="Proteomes" id="UP001515480"/>
    </source>
</evidence>
<dbReference type="AlphaFoldDB" id="A0AB34JRT3"/>
<sequence length="212" mass="24462">MYGTGLEALKSGMAPELGQVVNLQPVSRKERLSQQHREDLEKMRLRARREKFCRYEEGGIEQPADSLGYIPEADRFTTDIAAAEKHERDHAIARQQQIQYNKRVNRAEAEEQRWRTLEIQHQMETQRMANMRDHGTAARSNKSSMPYNPISLRYDDGSDGDRLRYADESLRYRSALRADHLQQRMTSTGFNPITGEAYNKVPIPAAPTRPNC</sequence>
<keyword evidence="2" id="KW-1185">Reference proteome</keyword>
<name>A0AB34JRT3_PRYPA</name>
<comment type="caution">
    <text evidence="1">The sequence shown here is derived from an EMBL/GenBank/DDBJ whole genome shotgun (WGS) entry which is preliminary data.</text>
</comment>
<proteinExistence type="predicted"/>
<accession>A0AB34JRT3</accession>
<dbReference type="Proteomes" id="UP001515480">
    <property type="component" value="Unassembled WGS sequence"/>
</dbReference>
<organism evidence="1 2">
    <name type="scientific">Prymnesium parvum</name>
    <name type="common">Toxic golden alga</name>
    <dbReference type="NCBI Taxonomy" id="97485"/>
    <lineage>
        <taxon>Eukaryota</taxon>
        <taxon>Haptista</taxon>
        <taxon>Haptophyta</taxon>
        <taxon>Prymnesiophyceae</taxon>
        <taxon>Prymnesiales</taxon>
        <taxon>Prymnesiaceae</taxon>
        <taxon>Prymnesium</taxon>
    </lineage>
</organism>
<evidence type="ECO:0000313" key="1">
    <source>
        <dbReference type="EMBL" id="KAL1523442.1"/>
    </source>
</evidence>